<protein>
    <submittedName>
        <fullName evidence="2">Uncharacterized protein</fullName>
    </submittedName>
</protein>
<evidence type="ECO:0000313" key="3">
    <source>
        <dbReference type="Proteomes" id="UP000765509"/>
    </source>
</evidence>
<feature type="non-terminal residue" evidence="2">
    <location>
        <position position="1"/>
    </location>
</feature>
<comment type="caution">
    <text evidence="2">The sequence shown here is derived from an EMBL/GenBank/DDBJ whole genome shotgun (WGS) entry which is preliminary data.</text>
</comment>
<gene>
    <name evidence="2" type="ORF">O181_053066</name>
</gene>
<dbReference type="EMBL" id="AVOT02023365">
    <property type="protein sequence ID" value="MBW0513351.1"/>
    <property type="molecule type" value="Genomic_DNA"/>
</dbReference>
<feature type="region of interest" description="Disordered" evidence="1">
    <location>
        <begin position="193"/>
        <end position="214"/>
    </location>
</feature>
<sequence length="214" mass="23917">FEDNPTEDNQTTVERLVEETCPSSSTPIVTKKKKANKLDFPGPTIQDSEEGSNRHLHEAVQAVLHCVHGQGLGNVATNPPRSDELLENPQKVIQRGGNSEILQWIKYTIIQTSNQKDQGIPCKKERGKQGRSPSSSYQQASSQPASQEGKKNKKRNWNRPYSSSYRILKIQKKCHGQCLQHGQNHDGIQVQRGTKNATTSFPKETTFTPDVVNT</sequence>
<reference evidence="2" key="1">
    <citation type="submission" date="2021-03" db="EMBL/GenBank/DDBJ databases">
        <title>Draft genome sequence of rust myrtle Austropuccinia psidii MF-1, a brazilian biotype.</title>
        <authorList>
            <person name="Quecine M.C."/>
            <person name="Pachon D.M.R."/>
            <person name="Bonatelli M.L."/>
            <person name="Correr F.H."/>
            <person name="Franceschini L.M."/>
            <person name="Leite T.F."/>
            <person name="Margarido G.R.A."/>
            <person name="Almeida C.A."/>
            <person name="Ferrarezi J.A."/>
            <person name="Labate C.A."/>
        </authorList>
    </citation>
    <scope>NUCLEOTIDE SEQUENCE</scope>
    <source>
        <strain evidence="2">MF-1</strain>
    </source>
</reference>
<evidence type="ECO:0000256" key="1">
    <source>
        <dbReference type="SAM" id="MobiDB-lite"/>
    </source>
</evidence>
<evidence type="ECO:0000313" key="2">
    <source>
        <dbReference type="EMBL" id="MBW0513351.1"/>
    </source>
</evidence>
<feature type="region of interest" description="Disordered" evidence="1">
    <location>
        <begin position="115"/>
        <end position="160"/>
    </location>
</feature>
<accession>A0A9Q3E6T4</accession>
<dbReference type="Proteomes" id="UP000765509">
    <property type="component" value="Unassembled WGS sequence"/>
</dbReference>
<organism evidence="2 3">
    <name type="scientific">Austropuccinia psidii MF-1</name>
    <dbReference type="NCBI Taxonomy" id="1389203"/>
    <lineage>
        <taxon>Eukaryota</taxon>
        <taxon>Fungi</taxon>
        <taxon>Dikarya</taxon>
        <taxon>Basidiomycota</taxon>
        <taxon>Pucciniomycotina</taxon>
        <taxon>Pucciniomycetes</taxon>
        <taxon>Pucciniales</taxon>
        <taxon>Sphaerophragmiaceae</taxon>
        <taxon>Austropuccinia</taxon>
    </lineage>
</organism>
<keyword evidence="3" id="KW-1185">Reference proteome</keyword>
<proteinExistence type="predicted"/>
<name>A0A9Q3E6T4_9BASI</name>
<dbReference type="AlphaFoldDB" id="A0A9Q3E6T4"/>
<feature type="compositionally biased region" description="Low complexity" evidence="1">
    <location>
        <begin position="132"/>
        <end position="147"/>
    </location>
</feature>